<feature type="compositionally biased region" description="Low complexity" evidence="1">
    <location>
        <begin position="1"/>
        <end position="22"/>
    </location>
</feature>
<protein>
    <submittedName>
        <fullName evidence="2">Uncharacterized protein</fullName>
    </submittedName>
</protein>
<feature type="region of interest" description="Disordered" evidence="1">
    <location>
        <begin position="174"/>
        <end position="381"/>
    </location>
</feature>
<evidence type="ECO:0000313" key="3">
    <source>
        <dbReference type="Proteomes" id="UP001158049"/>
    </source>
</evidence>
<dbReference type="Proteomes" id="UP001158049">
    <property type="component" value="Unassembled WGS sequence"/>
</dbReference>
<feature type="region of interest" description="Disordered" evidence="1">
    <location>
        <begin position="1"/>
        <end position="48"/>
    </location>
</feature>
<feature type="compositionally biased region" description="Low complexity" evidence="1">
    <location>
        <begin position="212"/>
        <end position="229"/>
    </location>
</feature>
<keyword evidence="3" id="KW-1185">Reference proteome</keyword>
<feature type="compositionally biased region" description="Basic residues" evidence="1">
    <location>
        <begin position="321"/>
        <end position="334"/>
    </location>
</feature>
<comment type="caution">
    <text evidence="2">The sequence shown here is derived from an EMBL/GenBank/DDBJ whole genome shotgun (WGS) entry which is preliminary data.</text>
</comment>
<dbReference type="EMBL" id="FXUL01000002">
    <property type="protein sequence ID" value="SMP48519.1"/>
    <property type="molecule type" value="Genomic_DNA"/>
</dbReference>
<gene>
    <name evidence="2" type="ORF">SAMN06295970_102160</name>
</gene>
<reference evidence="2 3" key="1">
    <citation type="submission" date="2017-05" db="EMBL/GenBank/DDBJ databases">
        <authorList>
            <person name="Varghese N."/>
            <person name="Submissions S."/>
        </authorList>
    </citation>
    <scope>NUCLEOTIDE SEQUENCE [LARGE SCALE GENOMIC DNA]</scope>
    <source>
        <strain evidence="2 3">DSM 26001</strain>
    </source>
</reference>
<accession>A0ABY1PUG6</accession>
<organism evidence="2 3">
    <name type="scientific">Noviherbaspirillum suwonense</name>
    <dbReference type="NCBI Taxonomy" id="1224511"/>
    <lineage>
        <taxon>Bacteria</taxon>
        <taxon>Pseudomonadati</taxon>
        <taxon>Pseudomonadota</taxon>
        <taxon>Betaproteobacteria</taxon>
        <taxon>Burkholderiales</taxon>
        <taxon>Oxalobacteraceae</taxon>
        <taxon>Noviherbaspirillum</taxon>
    </lineage>
</organism>
<proteinExistence type="predicted"/>
<dbReference type="RefSeq" id="WP_283440963.1">
    <property type="nucleotide sequence ID" value="NZ_FXUL01000002.1"/>
</dbReference>
<feature type="compositionally biased region" description="Low complexity" evidence="1">
    <location>
        <begin position="241"/>
        <end position="300"/>
    </location>
</feature>
<name>A0ABY1PUG6_9BURK</name>
<evidence type="ECO:0000313" key="2">
    <source>
        <dbReference type="EMBL" id="SMP48519.1"/>
    </source>
</evidence>
<sequence>MQSSPNAASGSAASAVQTGAAGRPAERSASPSKAPRVKVTSPRPESKSAYAVPLRMHDFYNADPVFRQMRTLLKVGDAGIEGRKLLENFASQLDLIRKAVLDAERSFTPSTRRDCASRLEAAKAGQVRLLGDIDDVPDDTLSTARREELHDACAELGKGLTKMMVQAMALEKAKPDEQLSPAQDKKKRSQNHPDSPPMTGASAKRRKTGTFSPQSPRSPGPGSSPRYQPASPGDNPSTSCTEEAASEDAQTSTSTAATTTTSTTNSGTSGAALSTGAQVTAATSVAPVPTGTAAASTASPVRDRDDQHAQQHATSPNSPQPRKHRLPGPQRRPRPASQLFTAPPVFGSKTSSGAIPPVAADGMPPPPQAEPSASLAVSEHQ</sequence>
<evidence type="ECO:0000256" key="1">
    <source>
        <dbReference type="SAM" id="MobiDB-lite"/>
    </source>
</evidence>